<comment type="function">
    <text evidence="6">May act as a scaffolding protein within caveolar membranes. Interacts directly with G-protein alpha subunits and can functionally regulate their activity.</text>
</comment>
<accession>A0A210R1H2</accession>
<keyword evidence="4 6" id="KW-0333">Golgi apparatus</keyword>
<dbReference type="EMBL" id="NEDP02000875">
    <property type="protein sequence ID" value="OWF54816.1"/>
    <property type="molecule type" value="Genomic_DNA"/>
</dbReference>
<sequence>MPPKPAPPKPVPPRPARKQRAPPPDRDVNKLNTHIKVRYTDTLAEPNGTHSLGCIWDFASIAYACCRDLHYCLLSTFLGVWIAGLWGCQFGCVAFEHVWFISPFMKIIKITCKEAFQKCCHMTCRCCIYPWTRACSYFCVAFKSDDVDYDAIDNPPVYQRVKQVRIIQDEPVEVVVVPGVKTDNEQLTNMFLGDKEKMRRSVNRQLML</sequence>
<dbReference type="GO" id="GO:0060090">
    <property type="term" value="F:molecular adaptor activity"/>
    <property type="evidence" value="ECO:0007669"/>
    <property type="project" value="TreeGrafter"/>
</dbReference>
<evidence type="ECO:0000256" key="4">
    <source>
        <dbReference type="ARBA" id="ARBA00023034"/>
    </source>
</evidence>
<evidence type="ECO:0000256" key="1">
    <source>
        <dbReference type="ARBA" id="ARBA00004202"/>
    </source>
</evidence>
<evidence type="ECO:0000256" key="2">
    <source>
        <dbReference type="ARBA" id="ARBA00010988"/>
    </source>
</evidence>
<keyword evidence="9" id="KW-1185">Reference proteome</keyword>
<evidence type="ECO:0000256" key="6">
    <source>
        <dbReference type="RuleBase" id="RU000680"/>
    </source>
</evidence>
<comment type="caution">
    <text evidence="8">The sequence shown here is derived from an EMBL/GenBank/DDBJ whole genome shotgun (WGS) entry which is preliminary data.</text>
</comment>
<gene>
    <name evidence="8" type="ORF">KP79_PYT06606</name>
</gene>
<evidence type="ECO:0000256" key="5">
    <source>
        <dbReference type="ARBA" id="ARBA00023136"/>
    </source>
</evidence>
<comment type="similarity">
    <text evidence="2 6">Belongs to the caveolin family.</text>
</comment>
<evidence type="ECO:0000256" key="7">
    <source>
        <dbReference type="SAM" id="MobiDB-lite"/>
    </source>
</evidence>
<proteinExistence type="inferred from homology"/>
<dbReference type="Pfam" id="PF01146">
    <property type="entry name" value="Caveolin"/>
    <property type="match status" value="1"/>
</dbReference>
<keyword evidence="5 6" id="KW-0472">Membrane</keyword>
<dbReference type="Proteomes" id="UP000242188">
    <property type="component" value="Unassembled WGS sequence"/>
</dbReference>
<name>A0A210R1H2_MIZYE</name>
<reference evidence="8 9" key="1">
    <citation type="journal article" date="2017" name="Nat. Ecol. Evol.">
        <title>Scallop genome provides insights into evolution of bilaterian karyotype and development.</title>
        <authorList>
            <person name="Wang S."/>
            <person name="Zhang J."/>
            <person name="Jiao W."/>
            <person name="Li J."/>
            <person name="Xun X."/>
            <person name="Sun Y."/>
            <person name="Guo X."/>
            <person name="Huan P."/>
            <person name="Dong B."/>
            <person name="Zhang L."/>
            <person name="Hu X."/>
            <person name="Sun X."/>
            <person name="Wang J."/>
            <person name="Zhao C."/>
            <person name="Wang Y."/>
            <person name="Wang D."/>
            <person name="Huang X."/>
            <person name="Wang R."/>
            <person name="Lv J."/>
            <person name="Li Y."/>
            <person name="Zhang Z."/>
            <person name="Liu B."/>
            <person name="Lu W."/>
            <person name="Hui Y."/>
            <person name="Liang J."/>
            <person name="Zhou Z."/>
            <person name="Hou R."/>
            <person name="Li X."/>
            <person name="Liu Y."/>
            <person name="Li H."/>
            <person name="Ning X."/>
            <person name="Lin Y."/>
            <person name="Zhao L."/>
            <person name="Xing Q."/>
            <person name="Dou J."/>
            <person name="Li Y."/>
            <person name="Mao J."/>
            <person name="Guo H."/>
            <person name="Dou H."/>
            <person name="Li T."/>
            <person name="Mu C."/>
            <person name="Jiang W."/>
            <person name="Fu Q."/>
            <person name="Fu X."/>
            <person name="Miao Y."/>
            <person name="Liu J."/>
            <person name="Yu Q."/>
            <person name="Li R."/>
            <person name="Liao H."/>
            <person name="Li X."/>
            <person name="Kong Y."/>
            <person name="Jiang Z."/>
            <person name="Chourrout D."/>
            <person name="Li R."/>
            <person name="Bao Z."/>
        </authorList>
    </citation>
    <scope>NUCLEOTIDE SEQUENCE [LARGE SCALE GENOMIC DNA]</scope>
    <source>
        <strain evidence="8 9">PY_sf001</strain>
    </source>
</reference>
<dbReference type="GO" id="GO:0000139">
    <property type="term" value="C:Golgi membrane"/>
    <property type="evidence" value="ECO:0007669"/>
    <property type="project" value="UniProtKB-SubCell"/>
</dbReference>
<evidence type="ECO:0000256" key="3">
    <source>
        <dbReference type="ARBA" id="ARBA00022475"/>
    </source>
</evidence>
<feature type="compositionally biased region" description="Pro residues" evidence="7">
    <location>
        <begin position="1"/>
        <end position="14"/>
    </location>
</feature>
<keyword evidence="3 6" id="KW-1003">Cell membrane</keyword>
<dbReference type="AlphaFoldDB" id="A0A210R1H2"/>
<dbReference type="GO" id="GO:0070836">
    <property type="term" value="P:caveola assembly"/>
    <property type="evidence" value="ECO:0007669"/>
    <property type="project" value="InterPro"/>
</dbReference>
<organism evidence="8 9">
    <name type="scientific">Mizuhopecten yessoensis</name>
    <name type="common">Japanese scallop</name>
    <name type="synonym">Patinopecten yessoensis</name>
    <dbReference type="NCBI Taxonomy" id="6573"/>
    <lineage>
        <taxon>Eukaryota</taxon>
        <taxon>Metazoa</taxon>
        <taxon>Spiralia</taxon>
        <taxon>Lophotrochozoa</taxon>
        <taxon>Mollusca</taxon>
        <taxon>Bivalvia</taxon>
        <taxon>Autobranchia</taxon>
        <taxon>Pteriomorphia</taxon>
        <taxon>Pectinida</taxon>
        <taxon>Pectinoidea</taxon>
        <taxon>Pectinidae</taxon>
        <taxon>Mizuhopecten</taxon>
    </lineage>
</organism>
<comment type="subcellular location">
    <subcellularLocation>
        <location evidence="1 6">Cell membrane</location>
        <topology evidence="1 6">Peripheral membrane protein</topology>
    </subcellularLocation>
    <subcellularLocation>
        <location evidence="6">Golgi apparatus membrane</location>
        <topology evidence="6">Peripheral membrane protein</topology>
    </subcellularLocation>
    <subcellularLocation>
        <location evidence="6">Membrane</location>
        <location evidence="6">Caveola</location>
        <topology evidence="6">Peripheral membrane protein</topology>
    </subcellularLocation>
</comment>
<dbReference type="GO" id="GO:0005901">
    <property type="term" value="C:caveola"/>
    <property type="evidence" value="ECO:0007669"/>
    <property type="project" value="UniProtKB-SubCell"/>
</dbReference>
<evidence type="ECO:0000313" key="8">
    <source>
        <dbReference type="EMBL" id="OWF54816.1"/>
    </source>
</evidence>
<protein>
    <recommendedName>
        <fullName evidence="6">Caveolin</fullName>
    </recommendedName>
</protein>
<dbReference type="InterPro" id="IPR001612">
    <property type="entry name" value="Caveolin"/>
</dbReference>
<dbReference type="PANTHER" id="PTHR10844">
    <property type="entry name" value="CAVEOLIN"/>
    <property type="match status" value="1"/>
</dbReference>
<feature type="region of interest" description="Disordered" evidence="7">
    <location>
        <begin position="1"/>
        <end position="29"/>
    </location>
</feature>
<evidence type="ECO:0000313" key="9">
    <source>
        <dbReference type="Proteomes" id="UP000242188"/>
    </source>
</evidence>
<dbReference type="OrthoDB" id="5917823at2759"/>
<dbReference type="PANTHER" id="PTHR10844:SF19">
    <property type="entry name" value="CAVEOLIN-2"/>
    <property type="match status" value="1"/>
</dbReference>